<gene>
    <name evidence="3" type="ORF">GCM10009777_23120</name>
</gene>
<comment type="caution">
    <text evidence="3">The sequence shown here is derived from an EMBL/GenBank/DDBJ whole genome shotgun (WGS) entry which is preliminary data.</text>
</comment>
<evidence type="ECO:0000256" key="2">
    <source>
        <dbReference type="SAM" id="Phobius"/>
    </source>
</evidence>
<feature type="transmembrane region" description="Helical" evidence="2">
    <location>
        <begin position="333"/>
        <end position="353"/>
    </location>
</feature>
<keyword evidence="2" id="KW-1133">Transmembrane helix</keyword>
<dbReference type="Proteomes" id="UP001500326">
    <property type="component" value="Unassembled WGS sequence"/>
</dbReference>
<dbReference type="RefSeq" id="WP_344062110.1">
    <property type="nucleotide sequence ID" value="NZ_BAAAOH010000001.1"/>
</dbReference>
<keyword evidence="2" id="KW-0472">Membrane</keyword>
<feature type="transmembrane region" description="Helical" evidence="2">
    <location>
        <begin position="214"/>
        <end position="237"/>
    </location>
</feature>
<feature type="region of interest" description="Disordered" evidence="1">
    <location>
        <begin position="520"/>
        <end position="539"/>
    </location>
</feature>
<protein>
    <submittedName>
        <fullName evidence="3">Uncharacterized protein</fullName>
    </submittedName>
</protein>
<keyword evidence="2" id="KW-0812">Transmembrane</keyword>
<dbReference type="EMBL" id="BAAAOH010000001">
    <property type="protein sequence ID" value="GAA1987874.1"/>
    <property type="molecule type" value="Genomic_DNA"/>
</dbReference>
<organism evidence="3 4">
    <name type="scientific">Microbacterium pumilum</name>
    <dbReference type="NCBI Taxonomy" id="344165"/>
    <lineage>
        <taxon>Bacteria</taxon>
        <taxon>Bacillati</taxon>
        <taxon>Actinomycetota</taxon>
        <taxon>Actinomycetes</taxon>
        <taxon>Micrococcales</taxon>
        <taxon>Microbacteriaceae</taxon>
        <taxon>Microbacterium</taxon>
    </lineage>
</organism>
<feature type="transmembrane region" description="Helical" evidence="2">
    <location>
        <begin position="489"/>
        <end position="510"/>
    </location>
</feature>
<proteinExistence type="predicted"/>
<feature type="transmembrane region" description="Helical" evidence="2">
    <location>
        <begin position="458"/>
        <end position="477"/>
    </location>
</feature>
<accession>A0ABP5DZY7</accession>
<sequence length="539" mass="56274">MSTAPLRRLTSSAWLALAALIGVLVVLPAGAAFGGSDVEPSDPDAGWTVPVNHDFIADPASVPELTGEVWNSTWGDIVFDIRADGSFTAAYAYREGVVVGSVVGETLVGWWCEAPSRQPPAGAGEAQFRIYESPSGVAIVGRWSFGLDTADVGWEGWNATPLGSPPTADLQDRMARADELCASPFAALTTAASMGIDTPSTLSALTTIQSVTPIAAAVAGGGAVVLVAVAAYPAVLLDGTLTANRDRLFGWARRPAARFRQWGGTLRTRLPAWLGVTLGLLATVVLSGFIEPRFGLNPGSARLLASLAISLAMERLLFLIIVRRIVHRRSPALRPTIQFAASSLLFVAVAVLLTRVTGFEPGIVFGLVLGLAVASDLTRAGEARLALGASAWALAMGLVGWCCYSILVAILGSEPPALGLFAIETFSGFAVAGIAALPIALLPLAVLDGGAIWAWRKLVWLAVYVVGLVAFLIVVLPMPTSWDEVSLTYVAWIVLYSAFCVFAIGLWAVFRFVPRRSGVPGETPAAADPSASGPVTGSA</sequence>
<name>A0ABP5DZY7_9MICO</name>
<feature type="transmembrane region" description="Helical" evidence="2">
    <location>
        <begin position="359"/>
        <end position="377"/>
    </location>
</feature>
<feature type="transmembrane region" description="Helical" evidence="2">
    <location>
        <begin position="417"/>
        <end position="446"/>
    </location>
</feature>
<feature type="transmembrane region" description="Helical" evidence="2">
    <location>
        <begin position="389"/>
        <end position="411"/>
    </location>
</feature>
<evidence type="ECO:0000313" key="4">
    <source>
        <dbReference type="Proteomes" id="UP001500326"/>
    </source>
</evidence>
<reference evidence="4" key="1">
    <citation type="journal article" date="2019" name="Int. J. Syst. Evol. Microbiol.">
        <title>The Global Catalogue of Microorganisms (GCM) 10K type strain sequencing project: providing services to taxonomists for standard genome sequencing and annotation.</title>
        <authorList>
            <consortium name="The Broad Institute Genomics Platform"/>
            <consortium name="The Broad Institute Genome Sequencing Center for Infectious Disease"/>
            <person name="Wu L."/>
            <person name="Ma J."/>
        </authorList>
    </citation>
    <scope>NUCLEOTIDE SEQUENCE [LARGE SCALE GENOMIC DNA]</scope>
    <source>
        <strain evidence="4">JCM 14902</strain>
    </source>
</reference>
<feature type="transmembrane region" description="Helical" evidence="2">
    <location>
        <begin position="270"/>
        <end position="290"/>
    </location>
</feature>
<evidence type="ECO:0000313" key="3">
    <source>
        <dbReference type="EMBL" id="GAA1987874.1"/>
    </source>
</evidence>
<keyword evidence="4" id="KW-1185">Reference proteome</keyword>
<feature type="transmembrane region" description="Helical" evidence="2">
    <location>
        <begin position="302"/>
        <end position="321"/>
    </location>
</feature>
<evidence type="ECO:0000256" key="1">
    <source>
        <dbReference type="SAM" id="MobiDB-lite"/>
    </source>
</evidence>